<evidence type="ECO:0000313" key="2">
    <source>
        <dbReference type="Proteomes" id="UP000187429"/>
    </source>
</evidence>
<dbReference type="EMBL" id="LSSM01003803">
    <property type="protein sequence ID" value="OMJ16738.1"/>
    <property type="molecule type" value="Genomic_DNA"/>
</dbReference>
<gene>
    <name evidence="1" type="ORF">AYI69_g7713</name>
</gene>
<accession>A0A1R1XQ29</accession>
<dbReference type="Proteomes" id="UP000187429">
    <property type="component" value="Unassembled WGS sequence"/>
</dbReference>
<keyword evidence="2" id="KW-1185">Reference proteome</keyword>
<evidence type="ECO:0000313" key="1">
    <source>
        <dbReference type="EMBL" id="OMJ16738.1"/>
    </source>
</evidence>
<protein>
    <submittedName>
        <fullName evidence="1">Uncharacterized protein</fullName>
    </submittedName>
</protein>
<name>A0A1R1XQ29_9FUNG</name>
<comment type="caution">
    <text evidence="1">The sequence shown here is derived from an EMBL/GenBank/DDBJ whole genome shotgun (WGS) entry which is preliminary data.</text>
</comment>
<sequence length="41" mass="4546">MSKYLTPLPPKEPAQQWLNPRVLQINVDCTAISKDFSTGSA</sequence>
<proteinExistence type="predicted"/>
<organism evidence="1 2">
    <name type="scientific">Smittium culicis</name>
    <dbReference type="NCBI Taxonomy" id="133412"/>
    <lineage>
        <taxon>Eukaryota</taxon>
        <taxon>Fungi</taxon>
        <taxon>Fungi incertae sedis</taxon>
        <taxon>Zoopagomycota</taxon>
        <taxon>Kickxellomycotina</taxon>
        <taxon>Harpellomycetes</taxon>
        <taxon>Harpellales</taxon>
        <taxon>Legeriomycetaceae</taxon>
        <taxon>Smittium</taxon>
    </lineage>
</organism>
<dbReference type="AlphaFoldDB" id="A0A1R1XQ29"/>
<feature type="non-terminal residue" evidence="1">
    <location>
        <position position="41"/>
    </location>
</feature>
<reference evidence="2" key="1">
    <citation type="submission" date="2017-01" db="EMBL/GenBank/DDBJ databases">
        <authorList>
            <person name="Wang Y."/>
            <person name="White M."/>
            <person name="Kvist S."/>
            <person name="Moncalvo J.-M."/>
        </authorList>
    </citation>
    <scope>NUCLEOTIDE SEQUENCE [LARGE SCALE GENOMIC DNA]</scope>
    <source>
        <strain evidence="2">ID-206-W2</strain>
    </source>
</reference>